<dbReference type="GO" id="GO:0008810">
    <property type="term" value="F:cellulase activity"/>
    <property type="evidence" value="ECO:0007669"/>
    <property type="project" value="InterPro"/>
</dbReference>
<proteinExistence type="inferred from homology"/>
<keyword evidence="2" id="KW-0326">Glycosidase</keyword>
<comment type="similarity">
    <text evidence="1 2">Belongs to the glycosyl hydrolase 12 (cellulase H) family.</text>
</comment>
<dbReference type="InterPro" id="IPR013320">
    <property type="entry name" value="ConA-like_dom_sf"/>
</dbReference>
<dbReference type="Gene3D" id="2.60.120.180">
    <property type="match status" value="1"/>
</dbReference>
<dbReference type="PANTHER" id="PTHR34002">
    <property type="entry name" value="BLR1656 PROTEIN"/>
    <property type="match status" value="1"/>
</dbReference>
<evidence type="ECO:0000256" key="1">
    <source>
        <dbReference type="ARBA" id="ARBA00005519"/>
    </source>
</evidence>
<keyword evidence="2" id="KW-0119">Carbohydrate metabolism</keyword>
<name>A0AAJ0G065_9HYPO</name>
<gene>
    <name evidence="3" type="ORF">QQS21_006460</name>
</gene>
<evidence type="ECO:0000256" key="2">
    <source>
        <dbReference type="RuleBase" id="RU361163"/>
    </source>
</evidence>
<keyword evidence="2" id="KW-0624">Polysaccharide degradation</keyword>
<evidence type="ECO:0000313" key="4">
    <source>
        <dbReference type="Proteomes" id="UP001251528"/>
    </source>
</evidence>
<dbReference type="AlphaFoldDB" id="A0AAJ0G065"/>
<dbReference type="SUPFAM" id="SSF49899">
    <property type="entry name" value="Concanavalin A-like lectins/glucanases"/>
    <property type="match status" value="1"/>
</dbReference>
<comment type="caution">
    <text evidence="3">The sequence shown here is derived from an EMBL/GenBank/DDBJ whole genome shotgun (WGS) entry which is preliminary data.</text>
</comment>
<reference evidence="3" key="1">
    <citation type="submission" date="2023-06" db="EMBL/GenBank/DDBJ databases">
        <title>Conoideocrella luteorostrata (Hypocreales: Clavicipitaceae), a potential biocontrol fungus for elongate hemlock scale in United States Christmas tree production areas.</title>
        <authorList>
            <person name="Barrett H."/>
            <person name="Lovett B."/>
            <person name="Macias A.M."/>
            <person name="Stajich J.E."/>
            <person name="Kasson M.T."/>
        </authorList>
    </citation>
    <scope>NUCLEOTIDE SEQUENCE</scope>
    <source>
        <strain evidence="3">ARSEF 14590</strain>
    </source>
</reference>
<dbReference type="PANTHER" id="PTHR34002:SF9">
    <property type="entry name" value="XYLOGLUCAN-SPECIFIC ENDO-BETA-1,4-GLUCANASE A"/>
    <property type="match status" value="1"/>
</dbReference>
<organism evidence="3 4">
    <name type="scientific">Conoideocrella luteorostrata</name>
    <dbReference type="NCBI Taxonomy" id="1105319"/>
    <lineage>
        <taxon>Eukaryota</taxon>
        <taxon>Fungi</taxon>
        <taxon>Dikarya</taxon>
        <taxon>Ascomycota</taxon>
        <taxon>Pezizomycotina</taxon>
        <taxon>Sordariomycetes</taxon>
        <taxon>Hypocreomycetidae</taxon>
        <taxon>Hypocreales</taxon>
        <taxon>Clavicipitaceae</taxon>
        <taxon>Conoideocrella</taxon>
    </lineage>
</organism>
<dbReference type="Pfam" id="PF01670">
    <property type="entry name" value="Glyco_hydro_12"/>
    <property type="match status" value="1"/>
</dbReference>
<dbReference type="InterPro" id="IPR002594">
    <property type="entry name" value="GH12"/>
</dbReference>
<sequence length="324" mass="35744">MFRWLVSVALLALPIVTTFGVLLNWAAINHAGGRPLPFSEHGGTDGLTPSADFVEMRCDESFGITSISKGNQEFSINANPWGWQKGQPGAICILVNKFGNETNATAHGAPPVFNVTWQYTKASGTQNVRAYPNALVKNKNLPVQLGRINKFELDVEWHFSSKNDSVVEISRDHAIEKDVSANVAIDMFLDKEASKSGSSEKAAFEVMVWFADYGKTAWPIGKHSVDDRGESAVKLNGTEFRLFTGRNTNTKREQLVFTWLATQNTNKFNGSLLPLMNAIFAKGNATWPQKTDYLGHFAFGQEAYQSSENVTFSVPQLVVDIESS</sequence>
<protein>
    <submittedName>
        <fullName evidence="3">Uncharacterized protein</fullName>
    </submittedName>
</protein>
<dbReference type="InterPro" id="IPR013319">
    <property type="entry name" value="GH11/12"/>
</dbReference>
<evidence type="ECO:0000313" key="3">
    <source>
        <dbReference type="EMBL" id="KAK2596113.1"/>
    </source>
</evidence>
<keyword evidence="2" id="KW-0378">Hydrolase</keyword>
<dbReference type="EMBL" id="JASWJB010000120">
    <property type="protein sequence ID" value="KAK2596113.1"/>
    <property type="molecule type" value="Genomic_DNA"/>
</dbReference>
<accession>A0AAJ0G065</accession>
<dbReference type="GO" id="GO:0000272">
    <property type="term" value="P:polysaccharide catabolic process"/>
    <property type="evidence" value="ECO:0007669"/>
    <property type="project" value="UniProtKB-KW"/>
</dbReference>
<keyword evidence="4" id="KW-1185">Reference proteome</keyword>
<dbReference type="Proteomes" id="UP001251528">
    <property type="component" value="Unassembled WGS sequence"/>
</dbReference>